<reference evidence="2 3" key="1">
    <citation type="submission" date="2024-04" db="EMBL/GenBank/DDBJ databases">
        <title>Tritrichomonas musculus Genome.</title>
        <authorList>
            <person name="Alves-Ferreira E."/>
            <person name="Grigg M."/>
            <person name="Lorenzi H."/>
            <person name="Galac M."/>
        </authorList>
    </citation>
    <scope>NUCLEOTIDE SEQUENCE [LARGE SCALE GENOMIC DNA]</scope>
    <source>
        <strain evidence="2 3">EAF2021</strain>
    </source>
</reference>
<feature type="region of interest" description="Disordered" evidence="1">
    <location>
        <begin position="98"/>
        <end position="146"/>
    </location>
</feature>
<organism evidence="2 3">
    <name type="scientific">Tritrichomonas musculus</name>
    <dbReference type="NCBI Taxonomy" id="1915356"/>
    <lineage>
        <taxon>Eukaryota</taxon>
        <taxon>Metamonada</taxon>
        <taxon>Parabasalia</taxon>
        <taxon>Tritrichomonadida</taxon>
        <taxon>Tritrichomonadidae</taxon>
        <taxon>Tritrichomonas</taxon>
    </lineage>
</organism>
<name>A0ABR2KXC6_9EUKA</name>
<dbReference type="EMBL" id="JAPFFF010000003">
    <property type="protein sequence ID" value="KAK8895461.1"/>
    <property type="molecule type" value="Genomic_DNA"/>
</dbReference>
<sequence length="160" mass="19315">MAYSWNQFQIQSRIARNEKRAQTSRMIERQRTNRTNEQMNKSFNSRQLPQSVLEPTEATVDDDYSFSIFDSDNWSPFRTRTETDAFFDADLSDITEEIKPQSKLSRNYAEIRETHKEHKPRASKKRIPPPQVEERPQTPRKPIYLTPRNYKVRYRTRWQK</sequence>
<proteinExistence type="predicted"/>
<evidence type="ECO:0000313" key="2">
    <source>
        <dbReference type="EMBL" id="KAK8895461.1"/>
    </source>
</evidence>
<keyword evidence="3" id="KW-1185">Reference proteome</keyword>
<feature type="compositionally biased region" description="Basic residues" evidence="1">
    <location>
        <begin position="117"/>
        <end position="127"/>
    </location>
</feature>
<feature type="compositionally biased region" description="Polar residues" evidence="1">
    <location>
        <begin position="33"/>
        <end position="50"/>
    </location>
</feature>
<protein>
    <submittedName>
        <fullName evidence="2">Uncharacterized protein</fullName>
    </submittedName>
</protein>
<accession>A0ABR2KXC6</accession>
<evidence type="ECO:0000313" key="3">
    <source>
        <dbReference type="Proteomes" id="UP001470230"/>
    </source>
</evidence>
<feature type="region of interest" description="Disordered" evidence="1">
    <location>
        <begin position="31"/>
        <end position="52"/>
    </location>
</feature>
<comment type="caution">
    <text evidence="2">The sequence shown here is derived from an EMBL/GenBank/DDBJ whole genome shotgun (WGS) entry which is preliminary data.</text>
</comment>
<dbReference type="Proteomes" id="UP001470230">
    <property type="component" value="Unassembled WGS sequence"/>
</dbReference>
<gene>
    <name evidence="2" type="ORF">M9Y10_023926</name>
</gene>
<evidence type="ECO:0000256" key="1">
    <source>
        <dbReference type="SAM" id="MobiDB-lite"/>
    </source>
</evidence>